<dbReference type="HOGENOM" id="CLU_2648492_0_0_0"/>
<dbReference type="AlphaFoldDB" id="E8UC32"/>
<dbReference type="Proteomes" id="UP000008635">
    <property type="component" value="Chromosome"/>
</dbReference>
<dbReference type="KEGG" id="dmr:Deima_3064"/>
<dbReference type="EMBL" id="CP002454">
    <property type="protein sequence ID" value="ADV68693.1"/>
    <property type="molecule type" value="Genomic_DNA"/>
</dbReference>
<reference evidence="2" key="2">
    <citation type="submission" date="2011-01" db="EMBL/GenBank/DDBJ databases">
        <title>The complete genome of Deinococcus maricopensis DSM 21211.</title>
        <authorList>
            <consortium name="US DOE Joint Genome Institute (JGI-PGF)"/>
            <person name="Lucas S."/>
            <person name="Copeland A."/>
            <person name="Lapidus A."/>
            <person name="Goodwin L."/>
            <person name="Pitluck S."/>
            <person name="Kyrpides N."/>
            <person name="Mavromatis K."/>
            <person name="Pagani I."/>
            <person name="Ivanova N."/>
            <person name="Ovchinnikova G."/>
            <person name="Zeytun A."/>
            <person name="Detter J.C."/>
            <person name="Han C."/>
            <person name="Land M."/>
            <person name="Hauser L."/>
            <person name="Markowitz V."/>
            <person name="Cheng J.-F."/>
            <person name="Hugenholtz P."/>
            <person name="Woyke T."/>
            <person name="Wu D."/>
            <person name="Pukall R."/>
            <person name="Gehrich-Schroeter G."/>
            <person name="Brambilla E."/>
            <person name="Klenk H.-P."/>
            <person name="Eisen J.A."/>
        </authorList>
    </citation>
    <scope>NUCLEOTIDE SEQUENCE [LARGE SCALE GENOMIC DNA]</scope>
    <source>
        <strain evidence="2">DSM 21211 / LMG 22137 / NRRL B-23946 / LB-34</strain>
    </source>
</reference>
<name>E8UC32_DEIML</name>
<sequence length="76" mass="8883">MHSVYFTYPYENDLNIYITDPYGQILTLTARMQVFWVFPAHESEHQFIRQAGPDAVEVLGSERKPAVHDFRRALVV</sequence>
<gene>
    <name evidence="1" type="ordered locus">Deima_3064</name>
</gene>
<protein>
    <submittedName>
        <fullName evidence="1">Uncharacterized protein</fullName>
    </submittedName>
</protein>
<evidence type="ECO:0000313" key="1">
    <source>
        <dbReference type="EMBL" id="ADV68693.1"/>
    </source>
</evidence>
<evidence type="ECO:0000313" key="2">
    <source>
        <dbReference type="Proteomes" id="UP000008635"/>
    </source>
</evidence>
<keyword evidence="2" id="KW-1185">Reference proteome</keyword>
<accession>E8UC32</accession>
<organism evidence="1 2">
    <name type="scientific">Deinococcus maricopensis (strain DSM 21211 / LMG 22137 / NRRL B-23946 / LB-34)</name>
    <dbReference type="NCBI Taxonomy" id="709986"/>
    <lineage>
        <taxon>Bacteria</taxon>
        <taxon>Thermotogati</taxon>
        <taxon>Deinococcota</taxon>
        <taxon>Deinococci</taxon>
        <taxon>Deinococcales</taxon>
        <taxon>Deinococcaceae</taxon>
        <taxon>Deinococcus</taxon>
    </lineage>
</organism>
<proteinExistence type="predicted"/>
<reference evidence="1 2" key="1">
    <citation type="journal article" date="2011" name="Stand. Genomic Sci.">
        <title>Complete genome sequence of Deinococcus maricopensis type strain (LB-34).</title>
        <authorList>
            <person name="Pukall R."/>
            <person name="Zeytun A."/>
            <person name="Lucas S."/>
            <person name="Lapidus A."/>
            <person name="Hammon N."/>
            <person name="Deshpande S."/>
            <person name="Nolan M."/>
            <person name="Cheng J.F."/>
            <person name="Pitluck S."/>
            <person name="Liolios K."/>
            <person name="Pagani I."/>
            <person name="Mikhailova N."/>
            <person name="Ivanova N."/>
            <person name="Mavromatis K."/>
            <person name="Pati A."/>
            <person name="Tapia R."/>
            <person name="Han C."/>
            <person name="Goodwin L."/>
            <person name="Chen A."/>
            <person name="Palaniappan K."/>
            <person name="Land M."/>
            <person name="Hauser L."/>
            <person name="Chang Y.J."/>
            <person name="Jeffries C.D."/>
            <person name="Brambilla E.M."/>
            <person name="Rohde M."/>
            <person name="Goker M."/>
            <person name="Detter J.C."/>
            <person name="Woyke T."/>
            <person name="Bristow J."/>
            <person name="Eisen J.A."/>
            <person name="Markowitz V."/>
            <person name="Hugenholtz P."/>
            <person name="Kyrpides N.C."/>
            <person name="Klenk H.P."/>
        </authorList>
    </citation>
    <scope>NUCLEOTIDE SEQUENCE [LARGE SCALE GENOMIC DNA]</scope>
    <source>
        <strain evidence="2">DSM 21211 / LMG 22137 / NRRL B-23946 / LB-34</strain>
    </source>
</reference>